<feature type="domain" description="UvrD-like helicase ATP-binding" evidence="13">
    <location>
        <begin position="8"/>
        <end position="287"/>
    </location>
</feature>
<gene>
    <name evidence="15" type="primary">uvrD</name>
    <name evidence="15" type="synonym">mutU</name>
    <name evidence="15" type="synonym">recL</name>
    <name evidence="15" type="ORF">M0D43_12440</name>
</gene>
<evidence type="ECO:0000256" key="1">
    <source>
        <dbReference type="ARBA" id="ARBA00009922"/>
    </source>
</evidence>
<dbReference type="NCBIfam" id="TIGR01075">
    <property type="entry name" value="uvrD"/>
    <property type="match status" value="1"/>
</dbReference>
<keyword evidence="7" id="KW-0413">Isomerase</keyword>
<dbReference type="Gene3D" id="1.10.486.10">
    <property type="entry name" value="PCRA, domain 4"/>
    <property type="match status" value="1"/>
</dbReference>
<dbReference type="NCBIfam" id="NF008743">
    <property type="entry name" value="PRK11773.1"/>
    <property type="match status" value="1"/>
</dbReference>
<dbReference type="GO" id="GO:0043138">
    <property type="term" value="F:3'-5' DNA helicase activity"/>
    <property type="evidence" value="ECO:0007669"/>
    <property type="project" value="UniProtKB-EC"/>
</dbReference>
<dbReference type="Proteomes" id="UP001058381">
    <property type="component" value="Chromosome"/>
</dbReference>
<evidence type="ECO:0000256" key="3">
    <source>
        <dbReference type="ARBA" id="ARBA00022801"/>
    </source>
</evidence>
<dbReference type="AlphaFoldDB" id="A0A9Q9IW25"/>
<comment type="catalytic activity">
    <reaction evidence="8">
        <text>Couples ATP hydrolysis with the unwinding of duplex DNA by translocating in the 3'-5' direction.</text>
        <dbReference type="EC" id="5.6.2.4"/>
    </reaction>
</comment>
<keyword evidence="4 12" id="KW-0347">Helicase</keyword>
<keyword evidence="3 12" id="KW-0378">Hydrolase</keyword>
<sequence length="728" mass="81582">MDVSHLLDHLNPAQREAVSAPPGHYLVLAGAGSGKTRVLIHRIAWLNEVQGVPNHGIFAVTFTNKAAGEMRHRTDLQLRNGSRGMWIGTFHGLAHRLLRLHWQDARLPEGFQVMDSDDQLRLVKRVVQALELDESKYPPKQMSWWINEQKDEGRRPQHIQPEPNDDWTEVRRQVYAAYQERCDRSGLLDFAELLLRAHELLRDTPALLAHYRSRFREILVDEFQDTNAIQYAFVRVLAGESGNVFVVGDDDQAIYGWRGAKVENVQRFLKDFPGAQTVRLEQNYRSSANILGAANAVIAHNPDRIGKQLWTDSGDGDPIDLYAAYNEVDEARYVVERARQWVRDGGSYGEVAVLYRSNAQSRALEEALISEQLPYRVYGGMRFFERAEIKDALAYLRLLTNRSDDAAFERAVNTPTRGIGDRTLDEVRRLARASALSLWEAAMLCTQQNTLAARARNALATFLSLIGQLHAETGEMELAERIDHVLMRSGLREHWAKESRGGLDSESRTENLDELVSVASRFTRPDDEDSQGMTELVAFLAYASLEAGEGQAQAGEEGVQLMTLHSAKGLEFPIVFLVGLEDGLFPSARSLEESGRLEEERRLAYVGITRARQKLVLCYAESRRIHGQDNYNVPSRFLREIPRDLLHEVRPKVQVSRTASLGAARGGPVHGVVEAAPIKLGANVEHPTFGGGVVVDYEGAGAHARVQVQFDEVGAKWLVMAYANLTVV</sequence>
<evidence type="ECO:0000259" key="13">
    <source>
        <dbReference type="PROSITE" id="PS51198"/>
    </source>
</evidence>
<dbReference type="GO" id="GO:0005829">
    <property type="term" value="C:cytosol"/>
    <property type="evidence" value="ECO:0007669"/>
    <property type="project" value="TreeGrafter"/>
</dbReference>
<name>A0A9Q9IW25_9XANT</name>
<dbReference type="EMBL" id="CP096142">
    <property type="protein sequence ID" value="UXA63814.1"/>
    <property type="molecule type" value="Genomic_DNA"/>
</dbReference>
<evidence type="ECO:0000256" key="11">
    <source>
        <dbReference type="ARBA" id="ARBA00048988"/>
    </source>
</evidence>
<dbReference type="FunFam" id="1.10.486.10:FF:000003">
    <property type="entry name" value="ATP-dependent DNA helicase"/>
    <property type="match status" value="1"/>
</dbReference>
<dbReference type="InterPro" id="IPR000212">
    <property type="entry name" value="DNA_helicase_UvrD/REP"/>
</dbReference>
<dbReference type="GO" id="GO:0006260">
    <property type="term" value="P:DNA replication"/>
    <property type="evidence" value="ECO:0007669"/>
    <property type="project" value="InterPro"/>
</dbReference>
<dbReference type="EC" id="5.6.2.4" evidence="9"/>
<keyword evidence="5 12" id="KW-0067">ATP-binding</keyword>
<dbReference type="InterPro" id="IPR027417">
    <property type="entry name" value="P-loop_NTPase"/>
</dbReference>
<keyword evidence="6" id="KW-0238">DNA-binding</keyword>
<dbReference type="GO" id="GO:0016787">
    <property type="term" value="F:hydrolase activity"/>
    <property type="evidence" value="ECO:0007669"/>
    <property type="project" value="UniProtKB-UniRule"/>
</dbReference>
<dbReference type="InterPro" id="IPR013986">
    <property type="entry name" value="DExx_box_DNA_helicase_dom_sf"/>
</dbReference>
<reference evidence="15" key="1">
    <citation type="submission" date="2022-04" db="EMBL/GenBank/DDBJ databases">
        <title>Xanthomonas prunicola pv. tritici, a pathogen causing a previously unreported foliar disease of wheat.</title>
        <authorList>
            <person name="Clavijo F."/>
            <person name="Curland R.D."/>
            <person name="Dill-Macky R."/>
            <person name="Pereyra S."/>
            <person name="Roman-Reyna V."/>
            <person name="Siri M.I."/>
        </authorList>
    </citation>
    <scope>NUCLEOTIDE SEQUENCE</scope>
    <source>
        <strain evidence="15">CIX249</strain>
    </source>
</reference>
<evidence type="ECO:0000256" key="12">
    <source>
        <dbReference type="PROSITE-ProRule" id="PRU00560"/>
    </source>
</evidence>
<dbReference type="RefSeq" id="WP_252164869.1">
    <property type="nucleotide sequence ID" value="NZ_CP094827.1"/>
</dbReference>
<evidence type="ECO:0000256" key="5">
    <source>
        <dbReference type="ARBA" id="ARBA00022840"/>
    </source>
</evidence>
<evidence type="ECO:0000256" key="7">
    <source>
        <dbReference type="ARBA" id="ARBA00023235"/>
    </source>
</evidence>
<dbReference type="Gene3D" id="1.10.10.160">
    <property type="match status" value="1"/>
</dbReference>
<dbReference type="InterPro" id="IPR014016">
    <property type="entry name" value="UvrD-like_ATP-bd"/>
</dbReference>
<evidence type="ECO:0000256" key="4">
    <source>
        <dbReference type="ARBA" id="ARBA00022806"/>
    </source>
</evidence>
<dbReference type="GO" id="GO:0009314">
    <property type="term" value="P:response to radiation"/>
    <property type="evidence" value="ECO:0007669"/>
    <property type="project" value="UniProtKB-ARBA"/>
</dbReference>
<feature type="binding site" evidence="12">
    <location>
        <begin position="29"/>
        <end position="36"/>
    </location>
    <ligand>
        <name>ATP</name>
        <dbReference type="ChEBI" id="CHEBI:30616"/>
    </ligand>
</feature>
<comment type="similarity">
    <text evidence="1">Belongs to the helicase family. UvrD subfamily.</text>
</comment>
<evidence type="ECO:0000256" key="9">
    <source>
        <dbReference type="ARBA" id="ARBA00034808"/>
    </source>
</evidence>
<dbReference type="PROSITE" id="PS51217">
    <property type="entry name" value="UVRD_HELICASE_CTER"/>
    <property type="match status" value="1"/>
</dbReference>
<evidence type="ECO:0000256" key="8">
    <source>
        <dbReference type="ARBA" id="ARBA00034617"/>
    </source>
</evidence>
<dbReference type="PANTHER" id="PTHR11070:SF2">
    <property type="entry name" value="ATP-DEPENDENT DNA HELICASE SRS2"/>
    <property type="match status" value="1"/>
</dbReference>
<evidence type="ECO:0000313" key="15">
    <source>
        <dbReference type="EMBL" id="UXA63814.1"/>
    </source>
</evidence>
<evidence type="ECO:0000313" key="16">
    <source>
        <dbReference type="Proteomes" id="UP001058381"/>
    </source>
</evidence>
<keyword evidence="2 12" id="KW-0547">Nucleotide-binding</keyword>
<protein>
    <recommendedName>
        <fullName evidence="9">DNA 3'-5' helicase</fullName>
        <ecNumber evidence="9">5.6.2.4</ecNumber>
    </recommendedName>
    <alternativeName>
        <fullName evidence="10">DNA 3'-5' helicase II</fullName>
    </alternativeName>
</protein>
<dbReference type="FunFam" id="1.10.10.160:FF:000001">
    <property type="entry name" value="ATP-dependent DNA helicase"/>
    <property type="match status" value="1"/>
</dbReference>
<organism evidence="15 16">
    <name type="scientific">Xanthomonas prunicola</name>
    <dbReference type="NCBI Taxonomy" id="2053930"/>
    <lineage>
        <taxon>Bacteria</taxon>
        <taxon>Pseudomonadati</taxon>
        <taxon>Pseudomonadota</taxon>
        <taxon>Gammaproteobacteria</taxon>
        <taxon>Lysobacterales</taxon>
        <taxon>Lysobacteraceae</taxon>
        <taxon>Xanthomonas</taxon>
    </lineage>
</organism>
<dbReference type="InterPro" id="IPR014017">
    <property type="entry name" value="DNA_helicase_UvrD-like_C"/>
</dbReference>
<evidence type="ECO:0000256" key="10">
    <source>
        <dbReference type="ARBA" id="ARBA00034923"/>
    </source>
</evidence>
<dbReference type="PROSITE" id="PS51198">
    <property type="entry name" value="UVRD_HELICASE_ATP_BIND"/>
    <property type="match status" value="1"/>
</dbReference>
<dbReference type="Pfam" id="PF21196">
    <property type="entry name" value="PcrA_UvrD_tudor"/>
    <property type="match status" value="1"/>
</dbReference>
<proteinExistence type="inferred from homology"/>
<dbReference type="Pfam" id="PF13361">
    <property type="entry name" value="UvrD_C"/>
    <property type="match status" value="1"/>
</dbReference>
<dbReference type="GO" id="GO:0005524">
    <property type="term" value="F:ATP binding"/>
    <property type="evidence" value="ECO:0007669"/>
    <property type="project" value="UniProtKB-UniRule"/>
</dbReference>
<dbReference type="CDD" id="cd17932">
    <property type="entry name" value="DEXQc_UvrD"/>
    <property type="match status" value="1"/>
</dbReference>
<evidence type="ECO:0000256" key="2">
    <source>
        <dbReference type="ARBA" id="ARBA00022741"/>
    </source>
</evidence>
<dbReference type="GO" id="GO:0033202">
    <property type="term" value="C:DNA helicase complex"/>
    <property type="evidence" value="ECO:0007669"/>
    <property type="project" value="TreeGrafter"/>
</dbReference>
<feature type="domain" description="UvrD-like helicase C-terminal" evidence="14">
    <location>
        <begin position="288"/>
        <end position="569"/>
    </location>
</feature>
<evidence type="ECO:0000256" key="6">
    <source>
        <dbReference type="ARBA" id="ARBA00023125"/>
    </source>
</evidence>
<dbReference type="Pfam" id="PF00580">
    <property type="entry name" value="UvrD-helicase"/>
    <property type="match status" value="1"/>
</dbReference>
<dbReference type="CDD" id="cd18807">
    <property type="entry name" value="SF1_C_UvrD"/>
    <property type="match status" value="1"/>
</dbReference>
<evidence type="ECO:0000259" key="14">
    <source>
        <dbReference type="PROSITE" id="PS51217"/>
    </source>
</evidence>
<dbReference type="PANTHER" id="PTHR11070">
    <property type="entry name" value="UVRD / RECB / PCRA DNA HELICASE FAMILY MEMBER"/>
    <property type="match status" value="1"/>
</dbReference>
<dbReference type="GO" id="GO:0003677">
    <property type="term" value="F:DNA binding"/>
    <property type="evidence" value="ECO:0007669"/>
    <property type="project" value="UniProtKB-KW"/>
</dbReference>
<dbReference type="GeneID" id="75152175"/>
<dbReference type="GO" id="GO:0000725">
    <property type="term" value="P:recombinational repair"/>
    <property type="evidence" value="ECO:0007669"/>
    <property type="project" value="TreeGrafter"/>
</dbReference>
<dbReference type="SUPFAM" id="SSF52540">
    <property type="entry name" value="P-loop containing nucleoside triphosphate hydrolases"/>
    <property type="match status" value="1"/>
</dbReference>
<comment type="catalytic activity">
    <reaction evidence="11">
        <text>ATP + H2O = ADP + phosphate + H(+)</text>
        <dbReference type="Rhea" id="RHEA:13065"/>
        <dbReference type="ChEBI" id="CHEBI:15377"/>
        <dbReference type="ChEBI" id="CHEBI:15378"/>
        <dbReference type="ChEBI" id="CHEBI:30616"/>
        <dbReference type="ChEBI" id="CHEBI:43474"/>
        <dbReference type="ChEBI" id="CHEBI:456216"/>
        <dbReference type="EC" id="5.6.2.4"/>
    </reaction>
</comment>
<dbReference type="InterPro" id="IPR005753">
    <property type="entry name" value="DNA_helicase_ATP-dep_UvrD"/>
</dbReference>
<accession>A0A9Q9IW25</accession>
<dbReference type="Gene3D" id="3.40.50.300">
    <property type="entry name" value="P-loop containing nucleotide triphosphate hydrolases"/>
    <property type="match status" value="2"/>
</dbReference>